<dbReference type="FunFam" id="3.90.1260.10:FF:000007">
    <property type="entry name" value="Argininosuccinate synthase"/>
    <property type="match status" value="1"/>
</dbReference>
<feature type="domain" description="Arginosuccinate synthase-like N-terminal" evidence="10">
    <location>
        <begin position="4"/>
        <end position="164"/>
    </location>
</feature>
<dbReference type="Pfam" id="PF00764">
    <property type="entry name" value="Arginosuc_synth"/>
    <property type="match status" value="1"/>
</dbReference>
<comment type="catalytic activity">
    <reaction evidence="9">
        <text>L-citrulline + L-aspartate + ATP = 2-(N(omega)-L-arginino)succinate + AMP + diphosphate + H(+)</text>
        <dbReference type="Rhea" id="RHEA:10932"/>
        <dbReference type="ChEBI" id="CHEBI:15378"/>
        <dbReference type="ChEBI" id="CHEBI:29991"/>
        <dbReference type="ChEBI" id="CHEBI:30616"/>
        <dbReference type="ChEBI" id="CHEBI:33019"/>
        <dbReference type="ChEBI" id="CHEBI:57472"/>
        <dbReference type="ChEBI" id="CHEBI:57743"/>
        <dbReference type="ChEBI" id="CHEBI:456215"/>
        <dbReference type="EC" id="6.3.4.5"/>
    </reaction>
</comment>
<protein>
    <recommendedName>
        <fullName evidence="3 9">Argininosuccinate synthase</fullName>
        <ecNumber evidence="3 9">6.3.4.5</ecNumber>
    </recommendedName>
    <alternativeName>
        <fullName evidence="9">Citrulline--aspartate ligase</fullName>
    </alternativeName>
</protein>
<dbReference type="SUPFAM" id="SSF69864">
    <property type="entry name" value="Argininosuccinate synthetase, C-terminal domain"/>
    <property type="match status" value="1"/>
</dbReference>
<feature type="binding site" evidence="9">
    <location>
        <position position="123"/>
    </location>
    <ligand>
        <name>L-aspartate</name>
        <dbReference type="ChEBI" id="CHEBI:29991"/>
    </ligand>
</feature>
<dbReference type="RefSeq" id="WP_065917004.1">
    <property type="nucleotide sequence ID" value="NZ_CP016793.1"/>
</dbReference>
<proteinExistence type="inferred from homology"/>
<evidence type="ECO:0000256" key="2">
    <source>
        <dbReference type="ARBA" id="ARBA00011881"/>
    </source>
</evidence>
<dbReference type="GO" id="GO:0000050">
    <property type="term" value="P:urea cycle"/>
    <property type="evidence" value="ECO:0007669"/>
    <property type="project" value="TreeGrafter"/>
</dbReference>
<dbReference type="OrthoDB" id="9801641at2"/>
<dbReference type="InterPro" id="IPR048268">
    <property type="entry name" value="Arginosuc_syn_C"/>
</dbReference>
<dbReference type="Gene3D" id="3.90.1260.10">
    <property type="entry name" value="Argininosuccinate synthetase, chain A, domain 2"/>
    <property type="match status" value="1"/>
</dbReference>
<dbReference type="NCBIfam" id="NF001770">
    <property type="entry name" value="PRK00509.1"/>
    <property type="match status" value="1"/>
</dbReference>
<feature type="binding site" evidence="9">
    <location>
        <position position="126"/>
    </location>
    <ligand>
        <name>L-citrulline</name>
        <dbReference type="ChEBI" id="CHEBI:57743"/>
    </ligand>
</feature>
<feature type="binding site" evidence="9">
    <location>
        <position position="118"/>
    </location>
    <ligand>
        <name>L-aspartate</name>
        <dbReference type="ChEBI" id="CHEBI:29991"/>
    </ligand>
</feature>
<evidence type="ECO:0000259" key="10">
    <source>
        <dbReference type="Pfam" id="PF00764"/>
    </source>
</evidence>
<evidence type="ECO:0000256" key="9">
    <source>
        <dbReference type="HAMAP-Rule" id="MF_00005"/>
    </source>
</evidence>
<feature type="binding site" evidence="9">
    <location>
        <position position="274"/>
    </location>
    <ligand>
        <name>L-citrulline</name>
        <dbReference type="ChEBI" id="CHEBI:57743"/>
    </ligand>
</feature>
<evidence type="ECO:0000256" key="8">
    <source>
        <dbReference type="ARBA" id="ARBA00022840"/>
    </source>
</evidence>
<evidence type="ECO:0000256" key="3">
    <source>
        <dbReference type="ARBA" id="ARBA00012286"/>
    </source>
</evidence>
<feature type="binding site" evidence="9">
    <location>
        <begin position="8"/>
        <end position="16"/>
    </location>
    <ligand>
        <name>ATP</name>
        <dbReference type="ChEBI" id="CHEBI:30616"/>
    </ligand>
</feature>
<keyword evidence="8 9" id="KW-0067">ATP-binding</keyword>
<dbReference type="UniPathway" id="UPA00068">
    <property type="reaction ID" value="UER00113"/>
</dbReference>
<evidence type="ECO:0000259" key="11">
    <source>
        <dbReference type="Pfam" id="PF20979"/>
    </source>
</evidence>
<dbReference type="GO" id="GO:0000053">
    <property type="term" value="P:argininosuccinate metabolic process"/>
    <property type="evidence" value="ECO:0007669"/>
    <property type="project" value="TreeGrafter"/>
</dbReference>
<dbReference type="PROSITE" id="PS00564">
    <property type="entry name" value="ARGININOSUCCIN_SYN_1"/>
    <property type="match status" value="1"/>
</dbReference>
<feature type="domain" description="Arginosuccinate synthase C-terminal" evidence="11">
    <location>
        <begin position="176"/>
        <end position="394"/>
    </location>
</feature>
<evidence type="ECO:0000256" key="5">
    <source>
        <dbReference type="ARBA" id="ARBA00022598"/>
    </source>
</evidence>
<dbReference type="HAMAP" id="MF_00005">
    <property type="entry name" value="Arg_succ_synth_type1"/>
    <property type="match status" value="1"/>
</dbReference>
<evidence type="ECO:0000256" key="7">
    <source>
        <dbReference type="ARBA" id="ARBA00022741"/>
    </source>
</evidence>
<dbReference type="FunFam" id="3.40.50.620:FF:000019">
    <property type="entry name" value="Argininosuccinate synthase"/>
    <property type="match status" value="1"/>
</dbReference>
<feature type="binding site" evidence="9">
    <location>
        <position position="35"/>
    </location>
    <ligand>
        <name>ATP</name>
        <dbReference type="ChEBI" id="CHEBI:30616"/>
    </ligand>
</feature>
<feature type="binding site" evidence="9">
    <location>
        <position position="116"/>
    </location>
    <ligand>
        <name>ATP</name>
        <dbReference type="ChEBI" id="CHEBI:30616"/>
    </ligand>
</feature>
<gene>
    <name evidence="9" type="primary">argG</name>
    <name evidence="12" type="ORF">BBK82_23940</name>
</gene>
<keyword evidence="6 9" id="KW-0028">Amino-acid biosynthesis</keyword>
<dbReference type="InterPro" id="IPR001518">
    <property type="entry name" value="Arginosuc_synth"/>
</dbReference>
<dbReference type="InterPro" id="IPR018223">
    <property type="entry name" value="Arginosuc_synth_CS"/>
</dbReference>
<keyword evidence="4 9" id="KW-0055">Arginine biosynthesis</keyword>
<dbReference type="EMBL" id="CP016793">
    <property type="protein sequence ID" value="ANZ38658.1"/>
    <property type="molecule type" value="Genomic_DNA"/>
</dbReference>
<evidence type="ECO:0000256" key="4">
    <source>
        <dbReference type="ARBA" id="ARBA00022571"/>
    </source>
</evidence>
<dbReference type="NCBIfam" id="TIGR00032">
    <property type="entry name" value="argG"/>
    <property type="match status" value="1"/>
</dbReference>
<dbReference type="Gene3D" id="3.40.50.620">
    <property type="entry name" value="HUPs"/>
    <property type="match status" value="1"/>
</dbReference>
<dbReference type="SUPFAM" id="SSF52402">
    <property type="entry name" value="Adenine nucleotide alpha hydrolases-like"/>
    <property type="match status" value="1"/>
</dbReference>
<feature type="binding site" evidence="9">
    <location>
        <position position="122"/>
    </location>
    <ligand>
        <name>L-citrulline</name>
        <dbReference type="ChEBI" id="CHEBI:57743"/>
    </ligand>
</feature>
<organism evidence="12 13">
    <name type="scientific">Lentzea guizhouensis</name>
    <dbReference type="NCBI Taxonomy" id="1586287"/>
    <lineage>
        <taxon>Bacteria</taxon>
        <taxon>Bacillati</taxon>
        <taxon>Actinomycetota</taxon>
        <taxon>Actinomycetes</taxon>
        <taxon>Pseudonocardiales</taxon>
        <taxon>Pseudonocardiaceae</taxon>
        <taxon>Lentzea</taxon>
    </lineage>
</organism>
<keyword evidence="9" id="KW-0963">Cytoplasm</keyword>
<dbReference type="PANTHER" id="PTHR11587">
    <property type="entry name" value="ARGININOSUCCINATE SYNTHASE"/>
    <property type="match status" value="1"/>
</dbReference>
<accession>A0A1B2HLQ9</accession>
<evidence type="ECO:0000313" key="13">
    <source>
        <dbReference type="Proteomes" id="UP000093053"/>
    </source>
</evidence>
<feature type="binding site" evidence="9">
    <location>
        <position position="262"/>
    </location>
    <ligand>
        <name>L-citrulline</name>
        <dbReference type="ChEBI" id="CHEBI:57743"/>
    </ligand>
</feature>
<dbReference type="EC" id="6.3.4.5" evidence="3 9"/>
<dbReference type="STRING" id="1586287.BBK82_23940"/>
<comment type="subunit">
    <text evidence="2 9">Homotetramer.</text>
</comment>
<reference evidence="12 13" key="1">
    <citation type="submission" date="2016-07" db="EMBL/GenBank/DDBJ databases">
        <title>Complete genome sequence of the Lentzea guizhouensis DHS C013.</title>
        <authorList>
            <person name="Cao C."/>
        </authorList>
    </citation>
    <scope>NUCLEOTIDE SEQUENCE [LARGE SCALE GENOMIC DNA]</scope>
    <source>
        <strain evidence="12 13">DHS C013</strain>
    </source>
</reference>
<dbReference type="GO" id="GO:0006526">
    <property type="term" value="P:L-arginine biosynthetic process"/>
    <property type="evidence" value="ECO:0007669"/>
    <property type="project" value="UniProtKB-UniRule"/>
</dbReference>
<dbReference type="InterPro" id="IPR024074">
    <property type="entry name" value="AS_cat/multimer_dom_body"/>
</dbReference>
<feature type="binding site" evidence="9">
    <location>
        <position position="177"/>
    </location>
    <ligand>
        <name>L-citrulline</name>
        <dbReference type="ChEBI" id="CHEBI:57743"/>
    </ligand>
</feature>
<dbReference type="GO" id="GO:0005524">
    <property type="term" value="F:ATP binding"/>
    <property type="evidence" value="ECO:0007669"/>
    <property type="project" value="UniProtKB-UniRule"/>
</dbReference>
<feature type="binding site" evidence="9">
    <location>
        <position position="122"/>
    </location>
    <ligand>
        <name>L-aspartate</name>
        <dbReference type="ChEBI" id="CHEBI:29991"/>
    </ligand>
</feature>
<comment type="similarity">
    <text evidence="9">Belongs to the argininosuccinate synthase family. Type 1 subfamily.</text>
</comment>
<dbReference type="InterPro" id="IPR014729">
    <property type="entry name" value="Rossmann-like_a/b/a_fold"/>
</dbReference>
<dbReference type="CDD" id="cd01999">
    <property type="entry name" value="ASS"/>
    <property type="match status" value="1"/>
</dbReference>
<evidence type="ECO:0000256" key="6">
    <source>
        <dbReference type="ARBA" id="ARBA00022605"/>
    </source>
</evidence>
<comment type="pathway">
    <text evidence="1 9">Amino-acid biosynthesis; L-arginine biosynthesis; L-arginine from L-ornithine and carbamoyl phosphate: step 2/3.</text>
</comment>
<keyword evidence="13" id="KW-1185">Reference proteome</keyword>
<dbReference type="AlphaFoldDB" id="A0A1B2HLQ9"/>
<evidence type="ECO:0000313" key="12">
    <source>
        <dbReference type="EMBL" id="ANZ38658.1"/>
    </source>
</evidence>
<keyword evidence="7 9" id="KW-0547">Nucleotide-binding</keyword>
<sequence length="410" mass="44827">MVNKVVLAYSGGLDTSVILAWLKETYECEVVAFIADLGQGEELDRARDKAYAIGAAEVFVEDLREEFARDYVFPMLRANAVYEDGYLLGSAIGRPLIAAKQIEIAKTVGADAVAHGATGKGNDQVRFELAYQTLNPDIKIITPWREWDLNTRSQLLKYAADHGIQIDSTGAADRPYSVDQNLMNTTYEGEVLEDPGALPPLGVFFRVRDLAEAPDEPERVTITFEGGDPVAVDGVPLSATDTFGKLNELATKHAVGRVDMVENRIIGIKTRGVYETPGGTVLLTARRALEALTIDGEVALLKEELMPRYARLVYRGLWFAPEREMLQAAIDHSQQNVSGDVEVALYKGNVSVLRRTSPFSKHSRKRVSFEAGVGAAAYERHHPEGFIRMNALRFASVAAAASDPAPEGVS</sequence>
<comment type="subcellular location">
    <subcellularLocation>
        <location evidence="9">Cytoplasm</location>
    </subcellularLocation>
</comment>
<dbReference type="Proteomes" id="UP000093053">
    <property type="component" value="Chromosome"/>
</dbReference>
<dbReference type="PROSITE" id="PS00565">
    <property type="entry name" value="ARGININOSUCCIN_SYN_2"/>
    <property type="match status" value="1"/>
</dbReference>
<dbReference type="GO" id="GO:0005737">
    <property type="term" value="C:cytoplasm"/>
    <property type="evidence" value="ECO:0007669"/>
    <property type="project" value="UniProtKB-SubCell"/>
</dbReference>
<dbReference type="InterPro" id="IPR048267">
    <property type="entry name" value="Arginosuc_syn_N"/>
</dbReference>
<name>A0A1B2HLQ9_9PSEU</name>
<evidence type="ECO:0000256" key="1">
    <source>
        <dbReference type="ARBA" id="ARBA00004967"/>
    </source>
</evidence>
<dbReference type="InterPro" id="IPR023434">
    <property type="entry name" value="Arginosuc_synth_type_1_subfam"/>
</dbReference>
<keyword evidence="5 9" id="KW-0436">Ligase</keyword>
<dbReference type="GO" id="GO:0004055">
    <property type="term" value="F:argininosuccinate synthase activity"/>
    <property type="evidence" value="ECO:0007669"/>
    <property type="project" value="UniProtKB-UniRule"/>
</dbReference>
<dbReference type="Pfam" id="PF20979">
    <property type="entry name" value="Arginosuc_syn_C"/>
    <property type="match status" value="1"/>
</dbReference>
<feature type="binding site" evidence="9">
    <location>
        <position position="86"/>
    </location>
    <ligand>
        <name>L-citrulline</name>
        <dbReference type="ChEBI" id="CHEBI:57743"/>
    </ligand>
</feature>
<dbReference type="PANTHER" id="PTHR11587:SF2">
    <property type="entry name" value="ARGININOSUCCINATE SYNTHASE"/>
    <property type="match status" value="1"/>
</dbReference>
<dbReference type="KEGG" id="led:BBK82_23940"/>
<comment type="caution">
    <text evidence="9">Lacks conserved residue(s) required for the propagation of feature annotation.</text>
</comment>